<dbReference type="SUPFAM" id="SSF63748">
    <property type="entry name" value="Tudor/PWWP/MBT"/>
    <property type="match status" value="1"/>
</dbReference>
<feature type="region of interest" description="Disordered" evidence="1">
    <location>
        <begin position="191"/>
        <end position="216"/>
    </location>
</feature>
<feature type="domain" description="PWWP" evidence="2">
    <location>
        <begin position="228"/>
        <end position="301"/>
    </location>
</feature>
<evidence type="ECO:0000313" key="3">
    <source>
        <dbReference type="EMBL" id="CAK7266122.1"/>
    </source>
</evidence>
<dbReference type="GO" id="GO:0003724">
    <property type="term" value="F:RNA helicase activity"/>
    <property type="evidence" value="ECO:0007669"/>
    <property type="project" value="UniProtKB-EC"/>
</dbReference>
<protein>
    <submittedName>
        <fullName evidence="3">Pre-mRNA-splicing helicase BRR2</fullName>
        <ecNumber evidence="3">3.6.4.13</ecNumber>
    </submittedName>
</protein>
<reference evidence="3 4" key="1">
    <citation type="submission" date="2024-01" db="EMBL/GenBank/DDBJ databases">
        <authorList>
            <person name="Allen C."/>
            <person name="Tagirdzhanova G."/>
        </authorList>
    </citation>
    <scope>NUCLEOTIDE SEQUENCE [LARGE SCALE GENOMIC DNA]</scope>
    <source>
        <strain evidence="3 4">CBS 119000</strain>
    </source>
</reference>
<dbReference type="PROSITE" id="PS50812">
    <property type="entry name" value="PWWP"/>
    <property type="match status" value="1"/>
</dbReference>
<sequence>MADTITEPAVPSLPAKPDVLPYVEPAAASDAQEPNVKPDTPSGETSTPVGSDTKIVPANSARDAVGAAPALTSKEERSNELAASEAGQERAGTPSADTKDQAVELLAEEQPDKATTEIDITMAEVATENKAPASPVADEAPTSNDTAGDAMKTDEKEIADGASSKTEPVAGETVGDAVDAPAVAVGSDVNTPTKAAKAPTTLARRKSVGQKLNRKGSKARMVHLDAKPGEHYFVKLKGYPAWPVVICDEEMLPESLLKSRPVTAARPDGSYREDYADGGRRAVDRTFPVLYLYTYEFGWVPNQDMSDLDPEKVVDAINDKMRKDLQQAHHLAAENNSLDFYKELLRQFQADKEEAEEAKRQAAEAKRLAQATPKKSKKAAVDEDADMMDVPDDEDVTASTTKSKKRKAEEDVRTPKTTDSAKKPKIKITSSGTPKSSGTPSSATKNKTGKSPADTKVKNASKVQPSDNADSTASAEPELDPEEKRRRKAKEVLFFLRHKIQKGLLARDQAPKETEMKTVSEYLTKLEGLADLELSAIRETKMNKVLKAILKIETIPREDEFKFKPRSQTLLEKWNKLLAPTSAVEAATPTANGASTTTGEGKSNGLGKVADGAEKTAEVEKSVEEEKSEEVEKPEENEKLAEAEKSEQTAVPEPAAANDEPKTEEIVASA</sequence>
<dbReference type="GO" id="GO:0016787">
    <property type="term" value="F:hydrolase activity"/>
    <property type="evidence" value="ECO:0007669"/>
    <property type="project" value="UniProtKB-KW"/>
</dbReference>
<feature type="compositionally biased region" description="Basic and acidic residues" evidence="1">
    <location>
        <begin position="356"/>
        <end position="367"/>
    </location>
</feature>
<dbReference type="SMART" id="SM00293">
    <property type="entry name" value="PWWP"/>
    <property type="match status" value="1"/>
</dbReference>
<dbReference type="InterPro" id="IPR000313">
    <property type="entry name" value="PWWP_dom"/>
</dbReference>
<dbReference type="EC" id="3.6.4.13" evidence="3"/>
<dbReference type="Gene3D" id="2.30.30.140">
    <property type="match status" value="1"/>
</dbReference>
<dbReference type="Proteomes" id="UP001642502">
    <property type="component" value="Unassembled WGS sequence"/>
</dbReference>
<keyword evidence="3" id="KW-0347">Helicase</keyword>
<evidence type="ECO:0000256" key="1">
    <source>
        <dbReference type="SAM" id="MobiDB-lite"/>
    </source>
</evidence>
<feature type="compositionally biased region" description="Low complexity" evidence="1">
    <location>
        <begin position="191"/>
        <end position="202"/>
    </location>
</feature>
<keyword evidence="3" id="KW-0378">Hydrolase</keyword>
<keyword evidence="3" id="KW-0067">ATP-binding</keyword>
<feature type="region of interest" description="Disordered" evidence="1">
    <location>
        <begin position="356"/>
        <end position="485"/>
    </location>
</feature>
<evidence type="ECO:0000313" key="4">
    <source>
        <dbReference type="Proteomes" id="UP001642502"/>
    </source>
</evidence>
<keyword evidence="3" id="KW-0547">Nucleotide-binding</keyword>
<comment type="caution">
    <text evidence="3">The sequence shown here is derived from an EMBL/GenBank/DDBJ whole genome shotgun (WGS) entry which is preliminary data.</text>
</comment>
<keyword evidence="4" id="KW-1185">Reference proteome</keyword>
<feature type="compositionally biased region" description="Basic and acidic residues" evidence="1">
    <location>
        <begin position="407"/>
        <end position="422"/>
    </location>
</feature>
<evidence type="ECO:0000259" key="2">
    <source>
        <dbReference type="PROSITE" id="PS50812"/>
    </source>
</evidence>
<feature type="compositionally biased region" description="Basic and acidic residues" evidence="1">
    <location>
        <begin position="659"/>
        <end position="670"/>
    </location>
</feature>
<proteinExistence type="predicted"/>
<dbReference type="EMBL" id="CAWUON010000016">
    <property type="protein sequence ID" value="CAK7266122.1"/>
    <property type="molecule type" value="Genomic_DNA"/>
</dbReference>
<feature type="compositionally biased region" description="Polar residues" evidence="1">
    <location>
        <begin position="461"/>
        <end position="474"/>
    </location>
</feature>
<feature type="compositionally biased region" description="Low complexity" evidence="1">
    <location>
        <begin position="427"/>
        <end position="445"/>
    </location>
</feature>
<dbReference type="Pfam" id="PF00855">
    <property type="entry name" value="PWWP"/>
    <property type="match status" value="1"/>
</dbReference>
<gene>
    <name evidence="3" type="primary">brr2_1</name>
    <name evidence="3" type="ORF">SEPCBS119000_001861</name>
</gene>
<feature type="compositionally biased region" description="Basic and acidic residues" evidence="1">
    <location>
        <begin position="611"/>
        <end position="647"/>
    </location>
</feature>
<feature type="compositionally biased region" description="Polar residues" evidence="1">
    <location>
        <begin position="589"/>
        <end position="601"/>
    </location>
</feature>
<name>A0ABP0DD97_9PEZI</name>
<organism evidence="3 4">
    <name type="scientific">Sporothrix epigloea</name>
    <dbReference type="NCBI Taxonomy" id="1892477"/>
    <lineage>
        <taxon>Eukaryota</taxon>
        <taxon>Fungi</taxon>
        <taxon>Dikarya</taxon>
        <taxon>Ascomycota</taxon>
        <taxon>Pezizomycotina</taxon>
        <taxon>Sordariomycetes</taxon>
        <taxon>Sordariomycetidae</taxon>
        <taxon>Ophiostomatales</taxon>
        <taxon>Ophiostomataceae</taxon>
        <taxon>Sporothrix</taxon>
    </lineage>
</organism>
<feature type="region of interest" description="Disordered" evidence="1">
    <location>
        <begin position="582"/>
        <end position="670"/>
    </location>
</feature>
<accession>A0ABP0DD97</accession>
<feature type="region of interest" description="Disordered" evidence="1">
    <location>
        <begin position="1"/>
        <end position="177"/>
    </location>
</feature>
<feature type="compositionally biased region" description="Acidic residues" evidence="1">
    <location>
        <begin position="382"/>
        <end position="396"/>
    </location>
</feature>
<feature type="compositionally biased region" description="Basic residues" evidence="1">
    <location>
        <begin position="203"/>
        <end position="216"/>
    </location>
</feature>